<evidence type="ECO:0000313" key="4">
    <source>
        <dbReference type="EMBL" id="TCS93501.1"/>
    </source>
</evidence>
<keyword evidence="5" id="KW-1185">Reference proteome</keyword>
<dbReference type="NCBIfam" id="TIGR03081">
    <property type="entry name" value="metmalonyl_epim"/>
    <property type="match status" value="1"/>
</dbReference>
<comment type="caution">
    <text evidence="4">The sequence shown here is derived from an EMBL/GenBank/DDBJ whole genome shotgun (WGS) entry which is preliminary data.</text>
</comment>
<dbReference type="PANTHER" id="PTHR43048:SF3">
    <property type="entry name" value="METHYLMALONYL-COA EPIMERASE, MITOCHONDRIAL"/>
    <property type="match status" value="1"/>
</dbReference>
<proteinExistence type="inferred from homology"/>
<dbReference type="Pfam" id="PF13669">
    <property type="entry name" value="Glyoxalase_4"/>
    <property type="match status" value="1"/>
</dbReference>
<dbReference type="OrthoDB" id="9788468at2"/>
<dbReference type="InterPro" id="IPR051785">
    <property type="entry name" value="MMCE/EMCE_epimerase"/>
</dbReference>
<dbReference type="GO" id="GO:0046872">
    <property type="term" value="F:metal ion binding"/>
    <property type="evidence" value="ECO:0007669"/>
    <property type="project" value="UniProtKB-KW"/>
</dbReference>
<dbReference type="GO" id="GO:0046491">
    <property type="term" value="P:L-methylmalonyl-CoA metabolic process"/>
    <property type="evidence" value="ECO:0007669"/>
    <property type="project" value="TreeGrafter"/>
</dbReference>
<dbReference type="InterPro" id="IPR017515">
    <property type="entry name" value="MeMalonyl-CoA_epimerase"/>
</dbReference>
<evidence type="ECO:0000256" key="1">
    <source>
        <dbReference type="ARBA" id="ARBA00009308"/>
    </source>
</evidence>
<keyword evidence="2" id="KW-0479">Metal-binding</keyword>
<dbReference type="Gene3D" id="3.10.180.10">
    <property type="entry name" value="2,3-Dihydroxybiphenyl 1,2-Dioxygenase, domain 1"/>
    <property type="match status" value="1"/>
</dbReference>
<protein>
    <submittedName>
        <fullName evidence="4">Methylmalonyl-CoA epimerase</fullName>
    </submittedName>
</protein>
<dbReference type="RefSeq" id="WP_131925872.1">
    <property type="nucleotide sequence ID" value="NZ_SMAG01000007.1"/>
</dbReference>
<dbReference type="SUPFAM" id="SSF54593">
    <property type="entry name" value="Glyoxalase/Bleomycin resistance protein/Dihydroxybiphenyl dioxygenase"/>
    <property type="match status" value="1"/>
</dbReference>
<evidence type="ECO:0000256" key="2">
    <source>
        <dbReference type="ARBA" id="ARBA00022723"/>
    </source>
</evidence>
<feature type="domain" description="VOC" evidence="3">
    <location>
        <begin position="9"/>
        <end position="137"/>
    </location>
</feature>
<dbReference type="PROSITE" id="PS51819">
    <property type="entry name" value="VOC"/>
    <property type="match status" value="1"/>
</dbReference>
<reference evidence="4 5" key="1">
    <citation type="submission" date="2019-03" db="EMBL/GenBank/DDBJ databases">
        <title>Genomic Encyclopedia of Type Strains, Phase IV (KMG-IV): sequencing the most valuable type-strain genomes for metagenomic binning, comparative biology and taxonomic classification.</title>
        <authorList>
            <person name="Goeker M."/>
        </authorList>
    </citation>
    <scope>NUCLEOTIDE SEQUENCE [LARGE SCALE GENOMIC DNA]</scope>
    <source>
        <strain evidence="4 5">DSM 45707</strain>
    </source>
</reference>
<dbReference type="CDD" id="cd07249">
    <property type="entry name" value="MMCE"/>
    <property type="match status" value="1"/>
</dbReference>
<dbReference type="InterPro" id="IPR029068">
    <property type="entry name" value="Glyas_Bleomycin-R_OHBP_Dase"/>
</dbReference>
<evidence type="ECO:0000259" key="3">
    <source>
        <dbReference type="PROSITE" id="PS51819"/>
    </source>
</evidence>
<organism evidence="4 5">
    <name type="scientific">Hazenella coriacea</name>
    <dbReference type="NCBI Taxonomy" id="1179467"/>
    <lineage>
        <taxon>Bacteria</taxon>
        <taxon>Bacillati</taxon>
        <taxon>Bacillota</taxon>
        <taxon>Bacilli</taxon>
        <taxon>Bacillales</taxon>
        <taxon>Thermoactinomycetaceae</taxon>
        <taxon>Hazenella</taxon>
    </lineage>
</organism>
<accession>A0A4R3L1N9</accession>
<evidence type="ECO:0000313" key="5">
    <source>
        <dbReference type="Proteomes" id="UP000294937"/>
    </source>
</evidence>
<dbReference type="GO" id="GO:0004493">
    <property type="term" value="F:methylmalonyl-CoA epimerase activity"/>
    <property type="evidence" value="ECO:0007669"/>
    <property type="project" value="TreeGrafter"/>
</dbReference>
<gene>
    <name evidence="4" type="ORF">EDD58_107149</name>
</gene>
<dbReference type="EMBL" id="SMAG01000007">
    <property type="protein sequence ID" value="TCS93501.1"/>
    <property type="molecule type" value="Genomic_DNA"/>
</dbReference>
<dbReference type="InterPro" id="IPR037523">
    <property type="entry name" value="VOC_core"/>
</dbReference>
<dbReference type="Proteomes" id="UP000294937">
    <property type="component" value="Unassembled WGS sequence"/>
</dbReference>
<comment type="similarity">
    <text evidence="1">Belongs to the methylmalonyl-CoA epimerase family.</text>
</comment>
<dbReference type="PANTHER" id="PTHR43048">
    <property type="entry name" value="METHYLMALONYL-COA EPIMERASE"/>
    <property type="match status" value="1"/>
</dbReference>
<dbReference type="AlphaFoldDB" id="A0A4R3L1N9"/>
<sequence length="147" mass="16396">MNPDQPPRKISHIGIAVKELESAIQWYQQMLGLPLEGIEEVESEQVRVAFLTIGESRIELLEPMSEESPIAKFLKKHGEGIHHIAFEVNDLCKRLQGLSQKGVRLIHERPKPGAHQMDIAFLHPKATGGVLMELCEPASSSEKESQA</sequence>
<name>A0A4R3L1N9_9BACL</name>